<dbReference type="SMART" id="SM00220">
    <property type="entry name" value="S_TKc"/>
    <property type="match status" value="1"/>
</dbReference>
<dbReference type="InterPro" id="IPR000719">
    <property type="entry name" value="Prot_kinase_dom"/>
</dbReference>
<evidence type="ECO:0000313" key="9">
    <source>
        <dbReference type="EMBL" id="NGP87004.1"/>
    </source>
</evidence>
<dbReference type="Gene3D" id="3.30.200.20">
    <property type="entry name" value="Phosphorylase Kinase, domain 1"/>
    <property type="match status" value="1"/>
</dbReference>
<dbReference type="PANTHER" id="PTHR43289">
    <property type="entry name" value="MITOGEN-ACTIVATED PROTEIN KINASE KINASE KINASE 20-RELATED"/>
    <property type="match status" value="1"/>
</dbReference>
<evidence type="ECO:0000256" key="5">
    <source>
        <dbReference type="PROSITE-ProRule" id="PRU00339"/>
    </source>
</evidence>
<dbReference type="SMART" id="SM00028">
    <property type="entry name" value="TPR"/>
    <property type="match status" value="9"/>
</dbReference>
<keyword evidence="1" id="KW-0808">Transferase</keyword>
<dbReference type="PROSITE" id="PS50011">
    <property type="entry name" value="PROTEIN_KINASE_DOM"/>
    <property type="match status" value="1"/>
</dbReference>
<evidence type="ECO:0000256" key="2">
    <source>
        <dbReference type="ARBA" id="ARBA00022741"/>
    </source>
</evidence>
<dbReference type="Pfam" id="PF00069">
    <property type="entry name" value="Pkinase"/>
    <property type="match status" value="1"/>
</dbReference>
<keyword evidence="2 6" id="KW-0547">Nucleotide-binding</keyword>
<feature type="repeat" description="TPR" evidence="5">
    <location>
        <begin position="854"/>
        <end position="887"/>
    </location>
</feature>
<dbReference type="SUPFAM" id="SSF48452">
    <property type="entry name" value="TPR-like"/>
    <property type="match status" value="4"/>
</dbReference>
<keyword evidence="5" id="KW-0802">TPR repeat</keyword>
<keyword evidence="9" id="KW-0723">Serine/threonine-protein kinase</keyword>
<evidence type="ECO:0000256" key="3">
    <source>
        <dbReference type="ARBA" id="ARBA00022777"/>
    </source>
</evidence>
<keyword evidence="10" id="KW-1185">Reference proteome</keyword>
<dbReference type="InterPro" id="IPR019734">
    <property type="entry name" value="TPR_rpt"/>
</dbReference>
<dbReference type="PROSITE" id="PS00107">
    <property type="entry name" value="PROTEIN_KINASE_ATP"/>
    <property type="match status" value="1"/>
</dbReference>
<dbReference type="GO" id="GO:0004674">
    <property type="term" value="F:protein serine/threonine kinase activity"/>
    <property type="evidence" value="ECO:0007669"/>
    <property type="project" value="UniProtKB-KW"/>
</dbReference>
<feature type="binding site" evidence="6">
    <location>
        <position position="122"/>
    </location>
    <ligand>
        <name>ATP</name>
        <dbReference type="ChEBI" id="CHEBI:30616"/>
    </ligand>
</feature>
<dbReference type="PROSITE" id="PS50005">
    <property type="entry name" value="TPR"/>
    <property type="match status" value="2"/>
</dbReference>
<dbReference type="InterPro" id="IPR011009">
    <property type="entry name" value="Kinase-like_dom_sf"/>
</dbReference>
<dbReference type="Gene3D" id="1.25.40.10">
    <property type="entry name" value="Tetratricopeptide repeat domain"/>
    <property type="match status" value="4"/>
</dbReference>
<dbReference type="CDD" id="cd14014">
    <property type="entry name" value="STKc_PknB_like"/>
    <property type="match status" value="1"/>
</dbReference>
<dbReference type="InterPro" id="IPR011990">
    <property type="entry name" value="TPR-like_helical_dom_sf"/>
</dbReference>
<keyword evidence="7" id="KW-1133">Transmembrane helix</keyword>
<comment type="caution">
    <text evidence="9">The sequence shown here is derived from an EMBL/GenBank/DDBJ whole genome shotgun (WGS) entry which is preliminary data.</text>
</comment>
<reference evidence="9 10" key="1">
    <citation type="submission" date="2020-02" db="EMBL/GenBank/DDBJ databases">
        <title>Aliifodinibius halophilus 2W32, complete genome.</title>
        <authorList>
            <person name="Li Y."/>
            <person name="Wu S."/>
        </authorList>
    </citation>
    <scope>NUCLEOTIDE SEQUENCE [LARGE SCALE GENOMIC DNA]</scope>
    <source>
        <strain evidence="9 10">2W32</strain>
    </source>
</reference>
<dbReference type="RefSeq" id="WP_165265335.1">
    <property type="nucleotide sequence ID" value="NZ_JAALLS010000001.1"/>
</dbReference>
<dbReference type="Gene3D" id="1.10.510.10">
    <property type="entry name" value="Transferase(Phosphotransferase) domain 1"/>
    <property type="match status" value="1"/>
</dbReference>
<dbReference type="GO" id="GO:0005524">
    <property type="term" value="F:ATP binding"/>
    <property type="evidence" value="ECO:0007669"/>
    <property type="project" value="UniProtKB-UniRule"/>
</dbReference>
<evidence type="ECO:0000256" key="4">
    <source>
        <dbReference type="ARBA" id="ARBA00022840"/>
    </source>
</evidence>
<dbReference type="AlphaFoldDB" id="A0A6M1T748"/>
<dbReference type="PANTHER" id="PTHR43289:SF34">
    <property type="entry name" value="SERINE_THREONINE-PROTEIN KINASE YBDM-RELATED"/>
    <property type="match status" value="1"/>
</dbReference>
<dbReference type="Proteomes" id="UP000479132">
    <property type="component" value="Unassembled WGS sequence"/>
</dbReference>
<feature type="transmembrane region" description="Helical" evidence="7">
    <location>
        <begin position="390"/>
        <end position="409"/>
    </location>
</feature>
<dbReference type="InterPro" id="IPR017441">
    <property type="entry name" value="Protein_kinase_ATP_BS"/>
</dbReference>
<feature type="domain" description="Protein kinase" evidence="8">
    <location>
        <begin position="91"/>
        <end position="360"/>
    </location>
</feature>
<proteinExistence type="predicted"/>
<evidence type="ECO:0000313" key="10">
    <source>
        <dbReference type="Proteomes" id="UP000479132"/>
    </source>
</evidence>
<evidence type="ECO:0000256" key="1">
    <source>
        <dbReference type="ARBA" id="ARBA00022679"/>
    </source>
</evidence>
<name>A0A6M1T748_9BACT</name>
<feature type="repeat" description="TPR" evidence="5">
    <location>
        <begin position="770"/>
        <end position="803"/>
    </location>
</feature>
<gene>
    <name evidence="9" type="ORF">G3569_01455</name>
</gene>
<dbReference type="SUPFAM" id="SSF56112">
    <property type="entry name" value="Protein kinase-like (PK-like)"/>
    <property type="match status" value="1"/>
</dbReference>
<dbReference type="PROSITE" id="PS00108">
    <property type="entry name" value="PROTEIN_KINASE_ST"/>
    <property type="match status" value="1"/>
</dbReference>
<evidence type="ECO:0000256" key="6">
    <source>
        <dbReference type="PROSITE-ProRule" id="PRU10141"/>
    </source>
</evidence>
<keyword evidence="7" id="KW-0812">Transmembrane</keyword>
<evidence type="ECO:0000259" key="8">
    <source>
        <dbReference type="PROSITE" id="PS50011"/>
    </source>
</evidence>
<dbReference type="EMBL" id="JAALLS010000001">
    <property type="protein sequence ID" value="NGP87004.1"/>
    <property type="molecule type" value="Genomic_DNA"/>
</dbReference>
<organism evidence="9 10">
    <name type="scientific">Fodinibius halophilus</name>
    <dbReference type="NCBI Taxonomy" id="1736908"/>
    <lineage>
        <taxon>Bacteria</taxon>
        <taxon>Pseudomonadati</taxon>
        <taxon>Balneolota</taxon>
        <taxon>Balneolia</taxon>
        <taxon>Balneolales</taxon>
        <taxon>Balneolaceae</taxon>
        <taxon>Fodinibius</taxon>
    </lineage>
</organism>
<dbReference type="Pfam" id="PF13181">
    <property type="entry name" value="TPR_8"/>
    <property type="match status" value="1"/>
</dbReference>
<dbReference type="Pfam" id="PF13424">
    <property type="entry name" value="TPR_12"/>
    <property type="match status" value="3"/>
</dbReference>
<keyword evidence="4 6" id="KW-0067">ATP-binding</keyword>
<sequence>MSEFDWQKVETIVDEALDLPEEHRPTFIEQKCSNNEELKSEVTQLLESIFESEGWLDNPTDYKKEFYEEVSDEIEHITTAESLVGQQVGPYVIKEILGEGGMGTVYMAERADEEFDHKVAIKIIRHGRATKSNIRRFKREQQILANLNHPGIAQLFDGGITQDGFPYIIMEYVDGLPIDQYCKKYSLDIDAKITLFKQVLKAVRYAHENLIIHRDLKPGNILIDDEGKVKILDFGISKLLEDEREDTLTITGSRLLTPRYAAPEQVRQENSTTATDLYALGIMFYQLLAGTHPFDFDQLSRYEIEQTIIKQEADKPSSKVDDTKTQKKLRGDLDAIALKAIRKEYEHRYRMANEFLDDLKNYQNGIPVTAREGSLRYRSQKFFKRNKQRIAIAAGVLILLFSISGFYTWRLAQERNQAQFQAKRAEQVKSFMLQMFNTGNPDMKSYSGKDAKVKDLLLAGYHRTERELQGESEIYIDMLSAIGDALSNIDEFETSEEALTKALAKSLAYYGKISSQTATIHSHLCNYYHEVHKYDLAEKHIRKAIDIQKQLNGNRSLELAGYFSIYASNQFLQSHYKQAEKLFLKSDSLRKIYNKTQNISYYITLANLGETQLFLGKYDLAEANFKKALSYFEEYYEHSHPEIARTKYRMGLLYHRTSKHKKAETYLLQSMNEFTQLKGSNSSDLSANYALLARNYRVLGNWEKAEKYALKDIELTNTIYGDSSVIYAKSINNFAIIQKAQGNLRKAKINYQKSLSIYRKKVDNTNPDLAIPMYNLGDVLKDLGEYTKAQRLLEQVISIDEKRFGKEHPEVGLDLNKLGAILLEAKQYNKADSIFIKAQPIYENHFPEDHYRIGEFYMNIGTLKYYQNRYSLAEDYFSKAISVFRKNFDEENTRVQEALKYIEKVKEKVSS</sequence>
<keyword evidence="3 9" id="KW-0418">Kinase</keyword>
<dbReference type="InterPro" id="IPR008271">
    <property type="entry name" value="Ser/Thr_kinase_AS"/>
</dbReference>
<accession>A0A6M1T748</accession>
<protein>
    <submittedName>
        <fullName evidence="9">Serine/threonine protein kinase</fullName>
    </submittedName>
</protein>
<evidence type="ECO:0000256" key="7">
    <source>
        <dbReference type="SAM" id="Phobius"/>
    </source>
</evidence>
<keyword evidence="7" id="KW-0472">Membrane</keyword>